<evidence type="ECO:0000313" key="1">
    <source>
        <dbReference type="EMBL" id="CAG8675887.1"/>
    </source>
</evidence>
<evidence type="ECO:0000313" key="2">
    <source>
        <dbReference type="Proteomes" id="UP000789702"/>
    </source>
</evidence>
<accession>A0ACA9NZ09</accession>
<proteinExistence type="predicted"/>
<dbReference type="Proteomes" id="UP000789702">
    <property type="component" value="Unassembled WGS sequence"/>
</dbReference>
<organism evidence="1 2">
    <name type="scientific">Dentiscutata heterogama</name>
    <dbReference type="NCBI Taxonomy" id="1316150"/>
    <lineage>
        <taxon>Eukaryota</taxon>
        <taxon>Fungi</taxon>
        <taxon>Fungi incertae sedis</taxon>
        <taxon>Mucoromycota</taxon>
        <taxon>Glomeromycotina</taxon>
        <taxon>Glomeromycetes</taxon>
        <taxon>Diversisporales</taxon>
        <taxon>Gigasporaceae</taxon>
        <taxon>Dentiscutata</taxon>
    </lineage>
</organism>
<reference evidence="1" key="1">
    <citation type="submission" date="2021-06" db="EMBL/GenBank/DDBJ databases">
        <authorList>
            <person name="Kallberg Y."/>
            <person name="Tangrot J."/>
            <person name="Rosling A."/>
        </authorList>
    </citation>
    <scope>NUCLEOTIDE SEQUENCE</scope>
    <source>
        <strain evidence="1">IL203A</strain>
    </source>
</reference>
<protein>
    <submittedName>
        <fullName evidence="1">13331_t:CDS:1</fullName>
    </submittedName>
</protein>
<feature type="non-terminal residue" evidence="1">
    <location>
        <position position="41"/>
    </location>
</feature>
<comment type="caution">
    <text evidence="1">The sequence shown here is derived from an EMBL/GenBank/DDBJ whole genome shotgun (WGS) entry which is preliminary data.</text>
</comment>
<gene>
    <name evidence="1" type="ORF">DHETER_LOCUS10401</name>
</gene>
<sequence length="41" mass="4552">MPPLDSTVTHIIDDTYTKPPPGVDQNLTIFIGILTIDEKIE</sequence>
<name>A0ACA9NZ09_9GLOM</name>
<keyword evidence="2" id="KW-1185">Reference proteome</keyword>
<dbReference type="EMBL" id="CAJVPU010020280">
    <property type="protein sequence ID" value="CAG8675887.1"/>
    <property type="molecule type" value="Genomic_DNA"/>
</dbReference>